<evidence type="ECO:0000256" key="1">
    <source>
        <dbReference type="SAM" id="SignalP"/>
    </source>
</evidence>
<evidence type="ECO:0000313" key="3">
    <source>
        <dbReference type="Proteomes" id="UP000324758"/>
    </source>
</evidence>
<proteinExistence type="predicted"/>
<feature type="signal peptide" evidence="1">
    <location>
        <begin position="1"/>
        <end position="33"/>
    </location>
</feature>
<name>A0A5D3KNC6_9BRAD</name>
<dbReference type="Proteomes" id="UP000324758">
    <property type="component" value="Unassembled WGS sequence"/>
</dbReference>
<dbReference type="OrthoDB" id="8216936at2"/>
<accession>A0A5D3KNC6</accession>
<evidence type="ECO:0000313" key="2">
    <source>
        <dbReference type="EMBL" id="TYL93494.1"/>
    </source>
</evidence>
<gene>
    <name evidence="2" type="ORF">FXB40_21965</name>
</gene>
<dbReference type="AlphaFoldDB" id="A0A5D3KNC6"/>
<protein>
    <submittedName>
        <fullName evidence="2">Uncharacterized protein</fullName>
    </submittedName>
</protein>
<sequence length="262" mass="28832">MSREPKTEAGTSRPRWLARGANCLLAASALAWAVSTLPNLTDPTVSRVARQIAAGESYDAPLLRRIVAANLPAAQQQCEPKALRELLVLQLSAADMTVRGTDLPQADADVEAVQRMSKILLGCAPTESLGWLAAFWAGSRQDGLTARTVALLDQSYRLAPHEVWLQMMRVPLAFRAFDALPTALTDAAVQDFNDVFHDRLYPSAAALYVKSPASARGRLLDLTCDVSEREKLAFWYLVRDAGGKIQHRCYPADDRPRYLIEN</sequence>
<organism evidence="2 3">
    <name type="scientific">Bradyrhizobium rifense</name>
    <dbReference type="NCBI Taxonomy" id="515499"/>
    <lineage>
        <taxon>Bacteria</taxon>
        <taxon>Pseudomonadati</taxon>
        <taxon>Pseudomonadota</taxon>
        <taxon>Alphaproteobacteria</taxon>
        <taxon>Hyphomicrobiales</taxon>
        <taxon>Nitrobacteraceae</taxon>
        <taxon>Bradyrhizobium</taxon>
    </lineage>
</organism>
<comment type="caution">
    <text evidence="2">The sequence shown here is derived from an EMBL/GenBank/DDBJ whole genome shotgun (WGS) entry which is preliminary data.</text>
</comment>
<reference evidence="2 3" key="1">
    <citation type="submission" date="2019-08" db="EMBL/GenBank/DDBJ databases">
        <title>Bradyrhizobium hipponensis sp. nov., a rhizobium isolated from a Lupinus angustifolius root nodule in Tunisia.</title>
        <authorList>
            <person name="Off K."/>
            <person name="Rejili M."/>
            <person name="Mars M."/>
            <person name="Brachmann A."/>
            <person name="Marin M."/>
        </authorList>
    </citation>
    <scope>NUCLEOTIDE SEQUENCE [LARGE SCALE GENOMIC DNA]</scope>
    <source>
        <strain evidence="2 3">CTAW71</strain>
    </source>
</reference>
<keyword evidence="3" id="KW-1185">Reference proteome</keyword>
<keyword evidence="1" id="KW-0732">Signal</keyword>
<feature type="chain" id="PRO_5022950368" evidence="1">
    <location>
        <begin position="34"/>
        <end position="262"/>
    </location>
</feature>
<dbReference type="EMBL" id="VSSS01000032">
    <property type="protein sequence ID" value="TYL93494.1"/>
    <property type="molecule type" value="Genomic_DNA"/>
</dbReference>